<reference evidence="1 2" key="1">
    <citation type="submission" date="2014-04" db="EMBL/GenBank/DDBJ databases">
        <authorList>
            <consortium name="DOE Joint Genome Institute"/>
            <person name="Kuo A."/>
            <person name="Martino E."/>
            <person name="Perotto S."/>
            <person name="Kohler A."/>
            <person name="Nagy L.G."/>
            <person name="Floudas D."/>
            <person name="Copeland A."/>
            <person name="Barry K.W."/>
            <person name="Cichocki N."/>
            <person name="Veneault-Fourrey C."/>
            <person name="LaButti K."/>
            <person name="Lindquist E.A."/>
            <person name="Lipzen A."/>
            <person name="Lundell T."/>
            <person name="Morin E."/>
            <person name="Murat C."/>
            <person name="Sun H."/>
            <person name="Tunlid A."/>
            <person name="Henrissat B."/>
            <person name="Grigoriev I.V."/>
            <person name="Hibbett D.S."/>
            <person name="Martin F."/>
            <person name="Nordberg H.P."/>
            <person name="Cantor M.N."/>
            <person name="Hua S.X."/>
        </authorList>
    </citation>
    <scope>NUCLEOTIDE SEQUENCE [LARGE SCALE GENOMIC DNA]</scope>
    <source>
        <strain evidence="1 2">Zn</strain>
    </source>
</reference>
<keyword evidence="2" id="KW-1185">Reference proteome</keyword>
<accession>A0A0C3CRJ2</accession>
<gene>
    <name evidence="1" type="ORF">OIDMADRAFT_18579</name>
</gene>
<proteinExistence type="predicted"/>
<organism evidence="1 2">
    <name type="scientific">Oidiodendron maius (strain Zn)</name>
    <dbReference type="NCBI Taxonomy" id="913774"/>
    <lineage>
        <taxon>Eukaryota</taxon>
        <taxon>Fungi</taxon>
        <taxon>Dikarya</taxon>
        <taxon>Ascomycota</taxon>
        <taxon>Pezizomycotina</taxon>
        <taxon>Leotiomycetes</taxon>
        <taxon>Leotiomycetes incertae sedis</taxon>
        <taxon>Myxotrichaceae</taxon>
        <taxon>Oidiodendron</taxon>
    </lineage>
</organism>
<dbReference type="AlphaFoldDB" id="A0A0C3CRJ2"/>
<dbReference type="HOGENOM" id="CLU_3069305_0_0_1"/>
<evidence type="ECO:0000313" key="1">
    <source>
        <dbReference type="EMBL" id="KIN01609.1"/>
    </source>
</evidence>
<sequence>MGLLHANPHMYHTAIVLGQVKAKTEEMIATVVKPESCLSWIKQYVVLQHVYSF</sequence>
<dbReference type="Proteomes" id="UP000054321">
    <property type="component" value="Unassembled WGS sequence"/>
</dbReference>
<dbReference type="InParanoid" id="A0A0C3CRJ2"/>
<name>A0A0C3CRJ2_OIDMZ</name>
<reference evidence="2" key="2">
    <citation type="submission" date="2015-01" db="EMBL/GenBank/DDBJ databases">
        <title>Evolutionary Origins and Diversification of the Mycorrhizal Mutualists.</title>
        <authorList>
            <consortium name="DOE Joint Genome Institute"/>
            <consortium name="Mycorrhizal Genomics Consortium"/>
            <person name="Kohler A."/>
            <person name="Kuo A."/>
            <person name="Nagy L.G."/>
            <person name="Floudas D."/>
            <person name="Copeland A."/>
            <person name="Barry K.W."/>
            <person name="Cichocki N."/>
            <person name="Veneault-Fourrey C."/>
            <person name="LaButti K."/>
            <person name="Lindquist E.A."/>
            <person name="Lipzen A."/>
            <person name="Lundell T."/>
            <person name="Morin E."/>
            <person name="Murat C."/>
            <person name="Riley R."/>
            <person name="Ohm R."/>
            <person name="Sun H."/>
            <person name="Tunlid A."/>
            <person name="Henrissat B."/>
            <person name="Grigoriev I.V."/>
            <person name="Hibbett D.S."/>
            <person name="Martin F."/>
        </authorList>
    </citation>
    <scope>NUCLEOTIDE SEQUENCE [LARGE SCALE GENOMIC DNA]</scope>
    <source>
        <strain evidence="2">Zn</strain>
    </source>
</reference>
<protein>
    <submittedName>
        <fullName evidence="1">Uncharacterized protein</fullName>
    </submittedName>
</protein>
<evidence type="ECO:0000313" key="2">
    <source>
        <dbReference type="Proteomes" id="UP000054321"/>
    </source>
</evidence>
<dbReference type="EMBL" id="KN832875">
    <property type="protein sequence ID" value="KIN01609.1"/>
    <property type="molecule type" value="Genomic_DNA"/>
</dbReference>